<proteinExistence type="predicted"/>
<keyword evidence="3" id="KW-1185">Reference proteome</keyword>
<protein>
    <submittedName>
        <fullName evidence="2">Uncharacterized protein</fullName>
    </submittedName>
</protein>
<organism evidence="2 3">
    <name type="scientific">Ramlibacter tataouinensis</name>
    <dbReference type="NCBI Taxonomy" id="94132"/>
    <lineage>
        <taxon>Bacteria</taxon>
        <taxon>Pseudomonadati</taxon>
        <taxon>Pseudomonadota</taxon>
        <taxon>Betaproteobacteria</taxon>
        <taxon>Burkholderiales</taxon>
        <taxon>Comamonadaceae</taxon>
        <taxon>Ramlibacter</taxon>
    </lineage>
</organism>
<dbReference type="AlphaFoldDB" id="A0A127JRB9"/>
<keyword evidence="1" id="KW-1133">Transmembrane helix</keyword>
<evidence type="ECO:0000313" key="3">
    <source>
        <dbReference type="Proteomes" id="UP000070433"/>
    </source>
</evidence>
<sequence>MKQWLVPGIATALLAASASFTALLAKPHLAAVLGQLQGAGAARWQLQFLIASFPAALALAALVIAGSVAKPASGPLQVLAALAVAAPVLLLILVLSHAYPAP</sequence>
<dbReference type="RefSeq" id="WP_061497141.1">
    <property type="nucleotide sequence ID" value="NZ_CP010951.1"/>
</dbReference>
<dbReference type="EMBL" id="CP010951">
    <property type="protein sequence ID" value="AMO22516.1"/>
    <property type="molecule type" value="Genomic_DNA"/>
</dbReference>
<name>A0A127JRB9_9BURK</name>
<feature type="transmembrane region" description="Helical" evidence="1">
    <location>
        <begin position="76"/>
        <end position="99"/>
    </location>
</feature>
<feature type="transmembrane region" description="Helical" evidence="1">
    <location>
        <begin position="48"/>
        <end position="69"/>
    </location>
</feature>
<accession>A0A127JRB9</accession>
<gene>
    <name evidence="2" type="ORF">UC35_05970</name>
</gene>
<reference evidence="2 3" key="1">
    <citation type="journal article" date="2014" name="Int. J. Syst. Evol. Microbiol.">
        <title>Ramlibacter solisilvae sp. nov., isolated from forest soil, and emended description of the genus Ramlibacter.</title>
        <authorList>
            <person name="Lee H.J."/>
            <person name="Lee S.H."/>
            <person name="Lee S.S."/>
            <person name="Lee J.S."/>
            <person name="Kim Y."/>
            <person name="Kim S.C."/>
            <person name="Jeon C.O."/>
        </authorList>
    </citation>
    <scope>NUCLEOTIDE SEQUENCE [LARGE SCALE GENOMIC DNA]</scope>
    <source>
        <strain evidence="2 3">5-10</strain>
    </source>
</reference>
<evidence type="ECO:0000313" key="2">
    <source>
        <dbReference type="EMBL" id="AMO22516.1"/>
    </source>
</evidence>
<dbReference type="Proteomes" id="UP000070433">
    <property type="component" value="Chromosome"/>
</dbReference>
<evidence type="ECO:0000256" key="1">
    <source>
        <dbReference type="SAM" id="Phobius"/>
    </source>
</evidence>
<keyword evidence="1" id="KW-0472">Membrane</keyword>
<keyword evidence="1" id="KW-0812">Transmembrane</keyword>